<dbReference type="Proteomes" id="UP000030755">
    <property type="component" value="Unassembled WGS sequence"/>
</dbReference>
<accession>A0A075ASC5</accession>
<sequence length="84" mass="9185">MSASVDLPVGYDLNKSGKRAGISVWAYDSDEFSKSAKEFNFEVIFAVVEPEEETIVAEGCKTDQSATNGEVLLFFAKSRNVSIN</sequence>
<proteinExistence type="predicted"/>
<name>A0A075ASC5_ROZAC</name>
<protein>
    <submittedName>
        <fullName evidence="1">Uncharacterized protein</fullName>
    </submittedName>
</protein>
<dbReference type="AlphaFoldDB" id="A0A075ASC5"/>
<evidence type="ECO:0000313" key="2">
    <source>
        <dbReference type="Proteomes" id="UP000030755"/>
    </source>
</evidence>
<organism evidence="1 2">
    <name type="scientific">Rozella allomycis (strain CSF55)</name>
    <dbReference type="NCBI Taxonomy" id="988480"/>
    <lineage>
        <taxon>Eukaryota</taxon>
        <taxon>Fungi</taxon>
        <taxon>Fungi incertae sedis</taxon>
        <taxon>Cryptomycota</taxon>
        <taxon>Cryptomycota incertae sedis</taxon>
        <taxon>Rozella</taxon>
    </lineage>
</organism>
<keyword evidence="2" id="KW-1185">Reference proteome</keyword>
<evidence type="ECO:0000313" key="1">
    <source>
        <dbReference type="EMBL" id="EPZ31591.1"/>
    </source>
</evidence>
<reference evidence="1 2" key="1">
    <citation type="journal article" date="2013" name="Curr. Biol.">
        <title>Shared signatures of parasitism and phylogenomics unite Cryptomycota and microsporidia.</title>
        <authorList>
            <person name="James T.Y."/>
            <person name="Pelin A."/>
            <person name="Bonen L."/>
            <person name="Ahrendt S."/>
            <person name="Sain D."/>
            <person name="Corradi N."/>
            <person name="Stajich J.E."/>
        </authorList>
    </citation>
    <scope>NUCLEOTIDE SEQUENCE [LARGE SCALE GENOMIC DNA]</scope>
    <source>
        <strain evidence="1 2">CSF55</strain>
    </source>
</reference>
<dbReference type="EMBL" id="KE561209">
    <property type="protein sequence ID" value="EPZ31591.1"/>
    <property type="molecule type" value="Genomic_DNA"/>
</dbReference>
<dbReference type="HOGENOM" id="CLU_2528731_0_0_1"/>
<gene>
    <name evidence="1" type="ORF">O9G_000070</name>
</gene>